<dbReference type="Proteomes" id="UP000683925">
    <property type="component" value="Unassembled WGS sequence"/>
</dbReference>
<accession>A0A8S1Y105</accession>
<dbReference type="PANTHER" id="PTHR11319">
    <property type="entry name" value="G PROTEIN-COUPLED RECEPTOR-RELATED"/>
    <property type="match status" value="1"/>
</dbReference>
<feature type="transmembrane region" description="Helical" evidence="1">
    <location>
        <begin position="648"/>
        <end position="675"/>
    </location>
</feature>
<protein>
    <recommendedName>
        <fullName evidence="4">Transmembrane protein</fullName>
    </recommendedName>
</protein>
<evidence type="ECO:0000313" key="2">
    <source>
        <dbReference type="EMBL" id="CAD8207410.1"/>
    </source>
</evidence>
<evidence type="ECO:0000313" key="3">
    <source>
        <dbReference type="Proteomes" id="UP000683925"/>
    </source>
</evidence>
<keyword evidence="1" id="KW-0472">Membrane</keyword>
<comment type="caution">
    <text evidence="2">The sequence shown here is derived from an EMBL/GenBank/DDBJ whole genome shotgun (WGS) entry which is preliminary data.</text>
</comment>
<proteinExistence type="predicted"/>
<keyword evidence="3" id="KW-1185">Reference proteome</keyword>
<dbReference type="AlphaFoldDB" id="A0A8S1Y105"/>
<dbReference type="EMBL" id="CAJJDP010000142">
    <property type="protein sequence ID" value="CAD8207410.1"/>
    <property type="molecule type" value="Genomic_DNA"/>
</dbReference>
<reference evidence="2" key="1">
    <citation type="submission" date="2021-01" db="EMBL/GenBank/DDBJ databases">
        <authorList>
            <consortium name="Genoscope - CEA"/>
            <person name="William W."/>
        </authorList>
    </citation>
    <scope>NUCLEOTIDE SEQUENCE</scope>
</reference>
<evidence type="ECO:0000256" key="1">
    <source>
        <dbReference type="SAM" id="Phobius"/>
    </source>
</evidence>
<feature type="transmembrane region" description="Helical" evidence="1">
    <location>
        <begin position="784"/>
        <end position="804"/>
    </location>
</feature>
<feature type="transmembrane region" description="Helical" evidence="1">
    <location>
        <begin position="758"/>
        <end position="778"/>
    </location>
</feature>
<gene>
    <name evidence="2" type="ORF">POCTA_138.1.T1410013</name>
</gene>
<keyword evidence="1" id="KW-0812">Transmembrane</keyword>
<organism evidence="2 3">
    <name type="scientific">Paramecium octaurelia</name>
    <dbReference type="NCBI Taxonomy" id="43137"/>
    <lineage>
        <taxon>Eukaryota</taxon>
        <taxon>Sar</taxon>
        <taxon>Alveolata</taxon>
        <taxon>Ciliophora</taxon>
        <taxon>Intramacronucleata</taxon>
        <taxon>Oligohymenophorea</taxon>
        <taxon>Peniculida</taxon>
        <taxon>Parameciidae</taxon>
        <taxon>Paramecium</taxon>
    </lineage>
</organism>
<feature type="transmembrane region" description="Helical" evidence="1">
    <location>
        <begin position="566"/>
        <end position="586"/>
    </location>
</feature>
<dbReference type="OrthoDB" id="77931at2759"/>
<dbReference type="OMA" id="NICEISI"/>
<feature type="transmembrane region" description="Helical" evidence="1">
    <location>
        <begin position="456"/>
        <end position="484"/>
    </location>
</feature>
<name>A0A8S1Y105_PAROT</name>
<keyword evidence="1" id="KW-1133">Transmembrane helix</keyword>
<evidence type="ECO:0008006" key="4">
    <source>
        <dbReference type="Google" id="ProtNLM"/>
    </source>
</evidence>
<sequence length="927" mass="107553">MLRLQRTTIENNACGKSSCVVIQKQSSSLRRLESISNFIIKQEYNFQVQDYICKYNIGYEGTCLSISNIKTIIVSSLFLHNLALNSGGSIIVIGHELFILGYSVILNNTANQGGGMAIANQIVGNLARFGSLLNENIARQFGNNYVQIPSSLSIKTDLNVILFKRTIIDQNDLLIEQVQFKPYQVFKNTYSNALYVPNGQIISKYEYFDWIKGEYFPYNLHLRIVALDQEGAQQNNLNDTYCEINSRLLKDNETTEFSTNYTSFNNVSFNGTDYNLDDIIFYLDDELNMTLQLQFRCNSVLIPIYGEKLDIVGYHSNYYLRINIKTLPCQMGEIKRASDLTCSPCDAQQGQFSVTLHSQNCTIIDDSTTKDVTSAQMNLKSGYWRPYFYTDQVSQCSNLMSNCLGGWQEGDTSCLVGHIGALCEECDLYNLRGDGDFSTSSKYSCKGCSEKGLNSIIITIISFWTLISILISVKSTISVLKAVALKVQLQKFRFFMSIKESHSGILVKMLTNHLQILSTITSFKLNFPTELVSTINATGNPLQTLTYSLDCFLKDMFNINIQYSRIIWQLIMPLIYIFFFFTIYWIAIILKKMSYNISVIMTTFIYLYIYLQPNLVGGLISLIAYRNISNFKWIQANVAYRHDTNSHIIWLLSFCLPSIFIIGLLIPFLLFYALYKNRERLNEKRTRQKWGYLYNEYNNDVYFWEIVKIVEKELLIIFLSYYEETIVKKAILVLLVLYIYQELNTRFKPYLLPKLNKLDAYSANICEISIALGIGIFVDGSLEFQLPYILIIVTLNMYYLLLVLKQIISSYNKRLEVHLDKVRDFLRQKAPWIMKLQFFKKELQNRQSIRIRVQKRYKKLREYLMKQGKQIIKFKKEFNSIGRQHIPKIYIDNFDDFSSREQFQKELKSFLEEKGFQSSLKEGFVQN</sequence>
<dbReference type="PANTHER" id="PTHR11319:SF35">
    <property type="entry name" value="OUTER MEMBRANE PROTEIN PMPC-RELATED"/>
    <property type="match status" value="1"/>
</dbReference>